<dbReference type="HOGENOM" id="CLU_379302_0_0_1"/>
<dbReference type="GeneID" id="17270811"/>
<dbReference type="EnsemblProtists" id="EOD25266">
    <property type="protein sequence ID" value="EOD25266"/>
    <property type="gene ID" value="EMIHUDRAFT_443691"/>
</dbReference>
<evidence type="ECO:0000313" key="3">
    <source>
        <dbReference type="Proteomes" id="UP000013827"/>
    </source>
</evidence>
<sequence>MWPILVASTAVNPAATLSPAGLRVWLTEEGVAMLERSLAPVLGSIVCAAPVPRIARSFPGLEVTVDHMRLFDCETDALSLSPAVAVEGDVLAIQVDGLSAQFMADYCWGTGWGWATIWQCGPVEGTLKNGSSASLTLTARRGASGSLELGAREVSIVPDVGHVALQVAFGLGGAFDGLGGLNGIFGILLGPVVGDLLGTVLTNATAALADAPSRLTLPDVTAEGGLVRPTPLTPEALPAAAHSTYLDTSLLSLGWINASSALASGVGAAPSNPAPSNLFSVDIRCSLNDSRAAGAAPADAPGGGGGGTEAALAGKAALRQTADAGSPQQPPPRHEGYMASVALSSLPFSTAIETARKLGHLTYRLSTATLLSPALWRGGHYGLDAVLSPSVSFGPAEWAGGGPARATASGGRFAVDLTAALTSAGGGGLSSTLVAHASTVGGVASRDVSGEWRARWAGVSRASAQLGACEPSEARVAALGDGAISGEASSPLLQLWWRPASEVELLACEAAVLCSLTGLPAAGPAPSALSSLAALDTLRSAAVAVSGEAAAPLTACAAAAVAKGGSQRPSTALRCAAAALRSPLDAAEPKADIALSDLMLGDAHALYASGRAAAAEATEHGAAALAAIAIADCLGGGTPGVSLREGAGAGADNLRAIASHLAPLGRCALGAARGPLDDLGAALDSLSGGTPAAALAREALLRPSDELACLVHQPPDAPASFAASLDCALAA</sequence>
<dbReference type="KEGG" id="ehx:EMIHUDRAFT_443691"/>
<evidence type="ECO:0008006" key="4">
    <source>
        <dbReference type="Google" id="ProtNLM"/>
    </source>
</evidence>
<dbReference type="AlphaFoldDB" id="A0A0D3JP31"/>
<reference evidence="3" key="1">
    <citation type="journal article" date="2013" name="Nature">
        <title>Pan genome of the phytoplankton Emiliania underpins its global distribution.</title>
        <authorList>
            <person name="Read B.A."/>
            <person name="Kegel J."/>
            <person name="Klute M.J."/>
            <person name="Kuo A."/>
            <person name="Lefebvre S.C."/>
            <person name="Maumus F."/>
            <person name="Mayer C."/>
            <person name="Miller J."/>
            <person name="Monier A."/>
            <person name="Salamov A."/>
            <person name="Young J."/>
            <person name="Aguilar M."/>
            <person name="Claverie J.M."/>
            <person name="Frickenhaus S."/>
            <person name="Gonzalez K."/>
            <person name="Herman E.K."/>
            <person name="Lin Y.C."/>
            <person name="Napier J."/>
            <person name="Ogata H."/>
            <person name="Sarno A.F."/>
            <person name="Shmutz J."/>
            <person name="Schroeder D."/>
            <person name="de Vargas C."/>
            <person name="Verret F."/>
            <person name="von Dassow P."/>
            <person name="Valentin K."/>
            <person name="Van de Peer Y."/>
            <person name="Wheeler G."/>
            <person name="Dacks J.B."/>
            <person name="Delwiche C.F."/>
            <person name="Dyhrman S.T."/>
            <person name="Glockner G."/>
            <person name="John U."/>
            <person name="Richards T."/>
            <person name="Worden A.Z."/>
            <person name="Zhang X."/>
            <person name="Grigoriev I.V."/>
            <person name="Allen A.E."/>
            <person name="Bidle K."/>
            <person name="Borodovsky M."/>
            <person name="Bowler C."/>
            <person name="Brownlee C."/>
            <person name="Cock J.M."/>
            <person name="Elias M."/>
            <person name="Gladyshev V.N."/>
            <person name="Groth M."/>
            <person name="Guda C."/>
            <person name="Hadaegh A."/>
            <person name="Iglesias-Rodriguez M.D."/>
            <person name="Jenkins J."/>
            <person name="Jones B.M."/>
            <person name="Lawson T."/>
            <person name="Leese F."/>
            <person name="Lindquist E."/>
            <person name="Lobanov A."/>
            <person name="Lomsadze A."/>
            <person name="Malik S.B."/>
            <person name="Marsh M.E."/>
            <person name="Mackinder L."/>
            <person name="Mock T."/>
            <person name="Mueller-Roeber B."/>
            <person name="Pagarete A."/>
            <person name="Parker M."/>
            <person name="Probert I."/>
            <person name="Quesneville H."/>
            <person name="Raines C."/>
            <person name="Rensing S.A."/>
            <person name="Riano-Pachon D.M."/>
            <person name="Richier S."/>
            <person name="Rokitta S."/>
            <person name="Shiraiwa Y."/>
            <person name="Soanes D.M."/>
            <person name="van der Giezen M."/>
            <person name="Wahlund T.M."/>
            <person name="Williams B."/>
            <person name="Wilson W."/>
            <person name="Wolfe G."/>
            <person name="Wurch L.L."/>
        </authorList>
    </citation>
    <scope>NUCLEOTIDE SEQUENCE</scope>
</reference>
<accession>A0A0D3JP31</accession>
<dbReference type="PaxDb" id="2903-EOD25266"/>
<name>A0A0D3JP31_EMIH1</name>
<reference evidence="2" key="2">
    <citation type="submission" date="2024-10" db="UniProtKB">
        <authorList>
            <consortium name="EnsemblProtists"/>
        </authorList>
    </citation>
    <scope>IDENTIFICATION</scope>
</reference>
<keyword evidence="3" id="KW-1185">Reference proteome</keyword>
<feature type="region of interest" description="Disordered" evidence="1">
    <location>
        <begin position="292"/>
        <end position="311"/>
    </location>
</feature>
<evidence type="ECO:0000313" key="2">
    <source>
        <dbReference type="EnsemblProtists" id="EOD25266"/>
    </source>
</evidence>
<organism evidence="2 3">
    <name type="scientific">Emiliania huxleyi (strain CCMP1516)</name>
    <dbReference type="NCBI Taxonomy" id="280463"/>
    <lineage>
        <taxon>Eukaryota</taxon>
        <taxon>Haptista</taxon>
        <taxon>Haptophyta</taxon>
        <taxon>Prymnesiophyceae</taxon>
        <taxon>Isochrysidales</taxon>
        <taxon>Noelaerhabdaceae</taxon>
        <taxon>Emiliania</taxon>
    </lineage>
</organism>
<evidence type="ECO:0000256" key="1">
    <source>
        <dbReference type="SAM" id="MobiDB-lite"/>
    </source>
</evidence>
<dbReference type="RefSeq" id="XP_005777695.1">
    <property type="nucleotide sequence ID" value="XM_005777638.1"/>
</dbReference>
<protein>
    <recommendedName>
        <fullName evidence="4">Lipid-binding serum glycoprotein C-terminal domain-containing protein</fullName>
    </recommendedName>
</protein>
<proteinExistence type="predicted"/>
<dbReference type="Proteomes" id="UP000013827">
    <property type="component" value="Unassembled WGS sequence"/>
</dbReference>